<dbReference type="InterPro" id="IPR044296">
    <property type="entry name" value="HIPP46"/>
</dbReference>
<gene>
    <name evidence="1" type="ORF">OSB04_005994</name>
</gene>
<accession>A0AA38TH33</accession>
<keyword evidence="2" id="KW-1185">Reference proteome</keyword>
<protein>
    <submittedName>
        <fullName evidence="1">Uncharacterized protein</fullName>
    </submittedName>
</protein>
<reference evidence="1" key="1">
    <citation type="submission" date="2023-03" db="EMBL/GenBank/DDBJ databases">
        <title>Chromosome-scale reference genome and RAD-based genetic map of yellow starthistle (Centaurea solstitialis) reveal putative structural variation and QTLs associated with invader traits.</title>
        <authorList>
            <person name="Reatini B."/>
            <person name="Cang F.A."/>
            <person name="Jiang Q."/>
            <person name="Mckibben M.T.W."/>
            <person name="Barker M.S."/>
            <person name="Rieseberg L.H."/>
            <person name="Dlugosch K.M."/>
        </authorList>
    </citation>
    <scope>NUCLEOTIDE SEQUENCE</scope>
    <source>
        <strain evidence="1">CAN-66</strain>
        <tissue evidence="1">Leaf</tissue>
    </source>
</reference>
<sequence length="144" mass="15304">MAKVASINLYNSLFLQQNIVVKVAMFDAKKTRKAMKIAVGVSGVESAALIGSNKDQIKVTGEGIDSVELAMLLRKGVGCTELVSVGPVEEKKPAAAPATPAASQPPATVVPLEVYPHHHYSSYGGPYYHVYETPSNDDPSCTIM</sequence>
<dbReference type="PANTHER" id="PTHR46371">
    <property type="entry name" value="OS04G0464100 PROTEIN"/>
    <property type="match status" value="1"/>
</dbReference>
<organism evidence="1 2">
    <name type="scientific">Centaurea solstitialis</name>
    <name type="common">yellow star-thistle</name>
    <dbReference type="NCBI Taxonomy" id="347529"/>
    <lineage>
        <taxon>Eukaryota</taxon>
        <taxon>Viridiplantae</taxon>
        <taxon>Streptophyta</taxon>
        <taxon>Embryophyta</taxon>
        <taxon>Tracheophyta</taxon>
        <taxon>Spermatophyta</taxon>
        <taxon>Magnoliopsida</taxon>
        <taxon>eudicotyledons</taxon>
        <taxon>Gunneridae</taxon>
        <taxon>Pentapetalae</taxon>
        <taxon>asterids</taxon>
        <taxon>campanulids</taxon>
        <taxon>Asterales</taxon>
        <taxon>Asteraceae</taxon>
        <taxon>Carduoideae</taxon>
        <taxon>Cardueae</taxon>
        <taxon>Centaureinae</taxon>
        <taxon>Centaurea</taxon>
    </lineage>
</organism>
<evidence type="ECO:0000313" key="1">
    <source>
        <dbReference type="EMBL" id="KAJ9560834.1"/>
    </source>
</evidence>
<proteinExistence type="predicted"/>
<dbReference type="EMBL" id="JARYMX010000002">
    <property type="protein sequence ID" value="KAJ9560834.1"/>
    <property type="molecule type" value="Genomic_DNA"/>
</dbReference>
<evidence type="ECO:0000313" key="2">
    <source>
        <dbReference type="Proteomes" id="UP001172457"/>
    </source>
</evidence>
<comment type="caution">
    <text evidence="1">The sequence shown here is derived from an EMBL/GenBank/DDBJ whole genome shotgun (WGS) entry which is preliminary data.</text>
</comment>
<dbReference type="Proteomes" id="UP001172457">
    <property type="component" value="Chromosome 2"/>
</dbReference>
<dbReference type="Gene3D" id="3.30.70.100">
    <property type="match status" value="1"/>
</dbReference>
<name>A0AA38TH33_9ASTR</name>
<dbReference type="AlphaFoldDB" id="A0AA38TH33"/>